<dbReference type="EMBL" id="LQYT01000117">
    <property type="protein sequence ID" value="KYD10644.1"/>
    <property type="molecule type" value="Genomic_DNA"/>
</dbReference>
<dbReference type="SUPFAM" id="SSF53955">
    <property type="entry name" value="Lysozyme-like"/>
    <property type="match status" value="1"/>
</dbReference>
<evidence type="ECO:0000259" key="2">
    <source>
        <dbReference type="Pfam" id="PF01464"/>
    </source>
</evidence>
<accession>A0A150LEF1</accession>
<dbReference type="InterPro" id="IPR023346">
    <property type="entry name" value="Lysozyme-like_dom_sf"/>
</dbReference>
<evidence type="ECO:0000313" key="4">
    <source>
        <dbReference type="Proteomes" id="UP000075683"/>
    </source>
</evidence>
<comment type="caution">
    <text evidence="3">The sequence shown here is derived from an EMBL/GenBank/DDBJ whole genome shotgun (WGS) entry which is preliminary data.</text>
</comment>
<feature type="region of interest" description="Disordered" evidence="1">
    <location>
        <begin position="53"/>
        <end position="98"/>
    </location>
</feature>
<feature type="domain" description="Transglycosylase SLT" evidence="2">
    <location>
        <begin position="110"/>
        <end position="212"/>
    </location>
</feature>
<sequence>MYMDVRQIQAWIEWSAIREMTAGERKPADAPDVSASLFSDLLQLYLNGGGEGKKGPNGAAFPPTSGILPPVSENPLPPASFPVKTGGPEAAAGTGNTVKSGAPDNIRAIIRQAAERYQLPAELIARVIKQESNFRQFAVSPAGASGYMQLMPQTAKSLGVKNIFDPYENIMAGSKYLRQLLDRYGSVELALAAYNAGPGNVDKYGGIPPFKETVHYVRSILKDLKV</sequence>
<protein>
    <recommendedName>
        <fullName evidence="2">Transglycosylase SLT domain-containing protein</fullName>
    </recommendedName>
</protein>
<gene>
    <name evidence="3" type="ORF">B4135_3445</name>
</gene>
<dbReference type="CDD" id="cd00254">
    <property type="entry name" value="LT-like"/>
    <property type="match status" value="1"/>
</dbReference>
<name>A0A150LEF1_9BACI</name>
<reference evidence="3 4" key="1">
    <citation type="submission" date="2016-01" db="EMBL/GenBank/DDBJ databases">
        <title>Draft Genome Sequences of Seven Thermophilic Sporeformers Isolated from Foods.</title>
        <authorList>
            <person name="Berendsen E.M."/>
            <person name="Wells-Bennik M.H."/>
            <person name="Krawcyk A.O."/>
            <person name="De Jong A."/>
            <person name="Holsappel S."/>
            <person name="Eijlander R.T."/>
            <person name="Kuipers O.P."/>
        </authorList>
    </citation>
    <scope>NUCLEOTIDE SEQUENCE [LARGE SCALE GENOMIC DNA]</scope>
    <source>
        <strain evidence="3 4">B4135</strain>
    </source>
</reference>
<dbReference type="PANTHER" id="PTHR37423">
    <property type="entry name" value="SOLUBLE LYTIC MUREIN TRANSGLYCOSYLASE-RELATED"/>
    <property type="match status" value="1"/>
</dbReference>
<dbReference type="PANTHER" id="PTHR37423:SF2">
    <property type="entry name" value="MEMBRANE-BOUND LYTIC MUREIN TRANSGLYCOSYLASE C"/>
    <property type="match status" value="1"/>
</dbReference>
<dbReference type="Proteomes" id="UP000075683">
    <property type="component" value="Unassembled WGS sequence"/>
</dbReference>
<evidence type="ECO:0000256" key="1">
    <source>
        <dbReference type="SAM" id="MobiDB-lite"/>
    </source>
</evidence>
<dbReference type="AlphaFoldDB" id="A0A150LEF1"/>
<evidence type="ECO:0000313" key="3">
    <source>
        <dbReference type="EMBL" id="KYD10644.1"/>
    </source>
</evidence>
<organism evidence="3 4">
    <name type="scientific">Caldibacillus debilis</name>
    <dbReference type="NCBI Taxonomy" id="301148"/>
    <lineage>
        <taxon>Bacteria</taxon>
        <taxon>Bacillati</taxon>
        <taxon>Bacillota</taxon>
        <taxon>Bacilli</taxon>
        <taxon>Bacillales</taxon>
        <taxon>Bacillaceae</taxon>
        <taxon>Caldibacillus</taxon>
    </lineage>
</organism>
<dbReference type="STRING" id="301148.B4135_3445"/>
<dbReference type="Pfam" id="PF01464">
    <property type="entry name" value="SLT"/>
    <property type="match status" value="1"/>
</dbReference>
<dbReference type="InterPro" id="IPR008258">
    <property type="entry name" value="Transglycosylase_SLT_dom_1"/>
</dbReference>
<dbReference type="RefSeq" id="WP_407712077.1">
    <property type="nucleotide sequence ID" value="NZ_LQYT01000117.1"/>
</dbReference>
<proteinExistence type="predicted"/>
<dbReference type="Gene3D" id="1.10.530.10">
    <property type="match status" value="1"/>
</dbReference>